<dbReference type="AlphaFoldDB" id="A0A427XVU1"/>
<reference evidence="2 3" key="1">
    <citation type="submission" date="2018-11" db="EMBL/GenBank/DDBJ databases">
        <title>Genome sequence of Saitozyma podzolica DSM 27192.</title>
        <authorList>
            <person name="Aliyu H."/>
            <person name="Gorte O."/>
            <person name="Ochsenreither K."/>
        </authorList>
    </citation>
    <scope>NUCLEOTIDE SEQUENCE [LARGE SCALE GENOMIC DNA]</scope>
    <source>
        <strain evidence="2 3">DSM 27192</strain>
    </source>
</reference>
<evidence type="ECO:0000313" key="3">
    <source>
        <dbReference type="Proteomes" id="UP000279259"/>
    </source>
</evidence>
<accession>A0A427XVU1</accession>
<keyword evidence="3" id="KW-1185">Reference proteome</keyword>
<feature type="region of interest" description="Disordered" evidence="1">
    <location>
        <begin position="1"/>
        <end position="29"/>
    </location>
</feature>
<proteinExistence type="predicted"/>
<sequence>MTSDRTSPGHPGRCPGPPRAPDHRYTAQGRPQDYWISRQWPSERIDITIVSLASQDSQTATQPFVTTEDDSAGQRAAKLIEKHLNAVARGKRRRHPPSDRPFRPFVLSLGGMMETEAKNPL</sequence>
<evidence type="ECO:0000313" key="2">
    <source>
        <dbReference type="EMBL" id="RSH82952.1"/>
    </source>
</evidence>
<evidence type="ECO:0000256" key="1">
    <source>
        <dbReference type="SAM" id="MobiDB-lite"/>
    </source>
</evidence>
<dbReference type="Proteomes" id="UP000279259">
    <property type="component" value="Unassembled WGS sequence"/>
</dbReference>
<organism evidence="2 3">
    <name type="scientific">Saitozyma podzolica</name>
    <dbReference type="NCBI Taxonomy" id="1890683"/>
    <lineage>
        <taxon>Eukaryota</taxon>
        <taxon>Fungi</taxon>
        <taxon>Dikarya</taxon>
        <taxon>Basidiomycota</taxon>
        <taxon>Agaricomycotina</taxon>
        <taxon>Tremellomycetes</taxon>
        <taxon>Tremellales</taxon>
        <taxon>Trimorphomycetaceae</taxon>
        <taxon>Saitozyma</taxon>
    </lineage>
</organism>
<name>A0A427XVU1_9TREE</name>
<gene>
    <name evidence="2" type="ORF">EHS25_005661</name>
</gene>
<dbReference type="EMBL" id="RSCD01000025">
    <property type="protein sequence ID" value="RSH82952.1"/>
    <property type="molecule type" value="Genomic_DNA"/>
</dbReference>
<comment type="caution">
    <text evidence="2">The sequence shown here is derived from an EMBL/GenBank/DDBJ whole genome shotgun (WGS) entry which is preliminary data.</text>
</comment>
<protein>
    <submittedName>
        <fullName evidence="2">Uncharacterized protein</fullName>
    </submittedName>
</protein>